<reference evidence="1 2" key="1">
    <citation type="submission" date="2024-02" db="EMBL/GenBank/DDBJ databases">
        <title>A draft genome for the cacao thread blight pathogen Marasmius crinis-equi.</title>
        <authorList>
            <person name="Cohen S.P."/>
            <person name="Baruah I.K."/>
            <person name="Amoako-Attah I."/>
            <person name="Bukari Y."/>
            <person name="Meinhardt L.W."/>
            <person name="Bailey B.A."/>
        </authorList>
    </citation>
    <scope>NUCLEOTIDE SEQUENCE [LARGE SCALE GENOMIC DNA]</scope>
    <source>
        <strain evidence="1 2">GH-76</strain>
    </source>
</reference>
<gene>
    <name evidence="1" type="ORF">V5O48_003509</name>
</gene>
<keyword evidence="2" id="KW-1185">Reference proteome</keyword>
<accession>A0ABR3FSL1</accession>
<name>A0ABR3FSL1_9AGAR</name>
<evidence type="ECO:0000313" key="1">
    <source>
        <dbReference type="EMBL" id="KAL0578460.1"/>
    </source>
</evidence>
<organism evidence="1 2">
    <name type="scientific">Marasmius crinis-equi</name>
    <dbReference type="NCBI Taxonomy" id="585013"/>
    <lineage>
        <taxon>Eukaryota</taxon>
        <taxon>Fungi</taxon>
        <taxon>Dikarya</taxon>
        <taxon>Basidiomycota</taxon>
        <taxon>Agaricomycotina</taxon>
        <taxon>Agaricomycetes</taxon>
        <taxon>Agaricomycetidae</taxon>
        <taxon>Agaricales</taxon>
        <taxon>Marasmiineae</taxon>
        <taxon>Marasmiaceae</taxon>
        <taxon>Marasmius</taxon>
    </lineage>
</organism>
<comment type="caution">
    <text evidence="1">The sequence shown here is derived from an EMBL/GenBank/DDBJ whole genome shotgun (WGS) entry which is preliminary data.</text>
</comment>
<proteinExistence type="predicted"/>
<dbReference type="Proteomes" id="UP001465976">
    <property type="component" value="Unassembled WGS sequence"/>
</dbReference>
<evidence type="ECO:0000313" key="2">
    <source>
        <dbReference type="Proteomes" id="UP001465976"/>
    </source>
</evidence>
<protein>
    <submittedName>
        <fullName evidence="1">Uncharacterized protein</fullName>
    </submittedName>
</protein>
<dbReference type="EMBL" id="JBAHYK010000097">
    <property type="protein sequence ID" value="KAL0578460.1"/>
    <property type="molecule type" value="Genomic_DNA"/>
</dbReference>
<sequence>MRREATREQVLDGVYKAFQRARNVIILVAPGDWDRFANSDDIHRWEWEISLRSSKPIWVLHHEACPGTCPQQANLAREMLLHSDMLAGLVLKRSIQVRIVTVEDLYTTLEEVAQSLAEGLDLKTLYLS</sequence>